<protein>
    <submittedName>
        <fullName evidence="2">Uncharacterized protein</fullName>
    </submittedName>
</protein>
<dbReference type="AlphaFoldDB" id="A0A8B6CGB5"/>
<evidence type="ECO:0000313" key="2">
    <source>
        <dbReference type="EMBL" id="VDI04855.1"/>
    </source>
</evidence>
<sequence>MTVGKGFNKFEKAIKNQRMNSLASQEYPGMEPEQSLAKPLKSRDSKQDLYQVNRADYISRAMTVGRGVNNFEKAIKNQRVNSLASQEYPYQPEPPHSERTEISRRQSYASNMVSRKSSLHPNDAFHEPYGMERALSPAQMTPSGFNSILFCPMGVSISAGKILLQALSTTLGIVGSQAPWTWNTPPINWNAEVSKKVMKQGATKRGCIDGGEMKSS</sequence>
<proteinExistence type="predicted"/>
<reference evidence="2" key="1">
    <citation type="submission" date="2018-11" db="EMBL/GenBank/DDBJ databases">
        <authorList>
            <person name="Alioto T."/>
            <person name="Alioto T."/>
        </authorList>
    </citation>
    <scope>NUCLEOTIDE SEQUENCE</scope>
</reference>
<organism evidence="2 3">
    <name type="scientific">Mytilus galloprovincialis</name>
    <name type="common">Mediterranean mussel</name>
    <dbReference type="NCBI Taxonomy" id="29158"/>
    <lineage>
        <taxon>Eukaryota</taxon>
        <taxon>Metazoa</taxon>
        <taxon>Spiralia</taxon>
        <taxon>Lophotrochozoa</taxon>
        <taxon>Mollusca</taxon>
        <taxon>Bivalvia</taxon>
        <taxon>Autobranchia</taxon>
        <taxon>Pteriomorphia</taxon>
        <taxon>Mytilida</taxon>
        <taxon>Mytiloidea</taxon>
        <taxon>Mytilidae</taxon>
        <taxon>Mytilinae</taxon>
        <taxon>Mytilus</taxon>
    </lineage>
</organism>
<evidence type="ECO:0000313" key="3">
    <source>
        <dbReference type="Proteomes" id="UP000596742"/>
    </source>
</evidence>
<comment type="caution">
    <text evidence="2">The sequence shown here is derived from an EMBL/GenBank/DDBJ whole genome shotgun (WGS) entry which is preliminary data.</text>
</comment>
<evidence type="ECO:0000256" key="1">
    <source>
        <dbReference type="SAM" id="MobiDB-lite"/>
    </source>
</evidence>
<name>A0A8B6CGB5_MYTGA</name>
<feature type="region of interest" description="Disordered" evidence="1">
    <location>
        <begin position="20"/>
        <end position="47"/>
    </location>
</feature>
<dbReference type="Proteomes" id="UP000596742">
    <property type="component" value="Unassembled WGS sequence"/>
</dbReference>
<gene>
    <name evidence="2" type="ORF">MGAL_10B067992</name>
</gene>
<keyword evidence="3" id="KW-1185">Reference proteome</keyword>
<dbReference type="EMBL" id="UYJE01001749">
    <property type="protein sequence ID" value="VDI04855.1"/>
    <property type="molecule type" value="Genomic_DNA"/>
</dbReference>
<accession>A0A8B6CGB5</accession>